<protein>
    <submittedName>
        <fullName evidence="1">Uncharacterized protein</fullName>
    </submittedName>
</protein>
<sequence length="64" mass="6984">MLYCEVQGMGYGLGFLLFVDGGAPAALEIFSHCNEAIPEHISFYEHIWSCFPNCASVTHVMGTA</sequence>
<reference evidence="1 2" key="1">
    <citation type="submission" date="2014-03" db="EMBL/GenBank/DDBJ databases">
        <title>The draft genome sequence of Thioclava dalianensis DLFJ1-1.</title>
        <authorList>
            <person name="Lai Q."/>
            <person name="Shao Z."/>
        </authorList>
    </citation>
    <scope>NUCLEOTIDE SEQUENCE [LARGE SCALE GENOMIC DNA]</scope>
    <source>
        <strain evidence="1 2">DLFJ1-1</strain>
    </source>
</reference>
<gene>
    <name evidence="1" type="ORF">DL1_20510</name>
</gene>
<dbReference type="Proteomes" id="UP000027725">
    <property type="component" value="Unassembled WGS sequence"/>
</dbReference>
<proteinExistence type="predicted"/>
<evidence type="ECO:0000313" key="2">
    <source>
        <dbReference type="Proteomes" id="UP000027725"/>
    </source>
</evidence>
<evidence type="ECO:0000313" key="1">
    <source>
        <dbReference type="EMBL" id="KEP69989.1"/>
    </source>
</evidence>
<dbReference type="EMBL" id="JHEH01000009">
    <property type="protein sequence ID" value="KEP69989.1"/>
    <property type="molecule type" value="Genomic_DNA"/>
</dbReference>
<comment type="caution">
    <text evidence="1">The sequence shown here is derived from an EMBL/GenBank/DDBJ whole genome shotgun (WGS) entry which is preliminary data.</text>
</comment>
<organism evidence="1 2">
    <name type="scientific">Thioclava dalianensis</name>
    <dbReference type="NCBI Taxonomy" id="1185766"/>
    <lineage>
        <taxon>Bacteria</taxon>
        <taxon>Pseudomonadati</taxon>
        <taxon>Pseudomonadota</taxon>
        <taxon>Alphaproteobacteria</taxon>
        <taxon>Rhodobacterales</taxon>
        <taxon>Paracoccaceae</taxon>
        <taxon>Thioclava</taxon>
    </lineage>
</organism>
<keyword evidence="2" id="KW-1185">Reference proteome</keyword>
<dbReference type="AlphaFoldDB" id="A0A074TE66"/>
<name>A0A074TE66_9RHOB</name>
<accession>A0A074TE66</accession>